<dbReference type="AlphaFoldDB" id="A0A822Z6K5"/>
<dbReference type="Proteomes" id="UP000607653">
    <property type="component" value="Unassembled WGS sequence"/>
</dbReference>
<name>A0A822Z6K5_NELNU</name>
<accession>A0A822Z6K5</accession>
<organism evidence="2 3">
    <name type="scientific">Nelumbo nucifera</name>
    <name type="common">Sacred lotus</name>
    <dbReference type="NCBI Taxonomy" id="4432"/>
    <lineage>
        <taxon>Eukaryota</taxon>
        <taxon>Viridiplantae</taxon>
        <taxon>Streptophyta</taxon>
        <taxon>Embryophyta</taxon>
        <taxon>Tracheophyta</taxon>
        <taxon>Spermatophyta</taxon>
        <taxon>Magnoliopsida</taxon>
        <taxon>Proteales</taxon>
        <taxon>Nelumbonaceae</taxon>
        <taxon>Nelumbo</taxon>
    </lineage>
</organism>
<dbReference type="EMBL" id="DUZY01000005">
    <property type="protein sequence ID" value="DAD39019.1"/>
    <property type="molecule type" value="Genomic_DNA"/>
</dbReference>
<keyword evidence="1" id="KW-1133">Transmembrane helix</keyword>
<comment type="caution">
    <text evidence="2">The sequence shown here is derived from an EMBL/GenBank/DDBJ whole genome shotgun (WGS) entry which is preliminary data.</text>
</comment>
<keyword evidence="1" id="KW-0472">Membrane</keyword>
<keyword evidence="3" id="KW-1185">Reference proteome</keyword>
<feature type="transmembrane region" description="Helical" evidence="1">
    <location>
        <begin position="29"/>
        <end position="47"/>
    </location>
</feature>
<evidence type="ECO:0000313" key="3">
    <source>
        <dbReference type="Proteomes" id="UP000607653"/>
    </source>
</evidence>
<reference evidence="2 3" key="1">
    <citation type="journal article" date="2020" name="Mol. Biol. Evol.">
        <title>Distinct Expression and Methylation Patterns for Genes with Different Fates following a Single Whole-Genome Duplication in Flowering Plants.</title>
        <authorList>
            <person name="Shi T."/>
            <person name="Rahmani R.S."/>
            <person name="Gugger P.F."/>
            <person name="Wang M."/>
            <person name="Li H."/>
            <person name="Zhang Y."/>
            <person name="Li Z."/>
            <person name="Wang Q."/>
            <person name="Van de Peer Y."/>
            <person name="Marchal K."/>
            <person name="Chen J."/>
        </authorList>
    </citation>
    <scope>NUCLEOTIDE SEQUENCE [LARGE SCALE GENOMIC DNA]</scope>
    <source>
        <tissue evidence="2">Leaf</tissue>
    </source>
</reference>
<protein>
    <submittedName>
        <fullName evidence="2">Uncharacterized protein</fullName>
    </submittedName>
</protein>
<sequence length="70" mass="7813">MTIEMHAGLTSEGGSKFKMLISYVDNLPIGYKILIFCFVLLILFRGLNSGCCCGFAFSSFCCQSFLFCKF</sequence>
<gene>
    <name evidence="2" type="ORF">HUJ06_013342</name>
</gene>
<keyword evidence="1" id="KW-0812">Transmembrane</keyword>
<proteinExistence type="predicted"/>
<evidence type="ECO:0000256" key="1">
    <source>
        <dbReference type="SAM" id="Phobius"/>
    </source>
</evidence>
<evidence type="ECO:0000313" key="2">
    <source>
        <dbReference type="EMBL" id="DAD39019.1"/>
    </source>
</evidence>